<feature type="domain" description="Glycoside hydrolase family 31 N-terminal" evidence="6">
    <location>
        <begin position="116"/>
        <end position="199"/>
    </location>
</feature>
<evidence type="ECO:0000259" key="5">
    <source>
        <dbReference type="Pfam" id="PF01055"/>
    </source>
</evidence>
<sequence length="932" mass="104363">MPHQDELIPNHYKLVSSPGLTGGATRIELRSEEGPEGPATLIFKSVKEGLFRVTFFSESHPLPPYPSARRPELEFLGLRTVESGDFAKTFHRGDIEARIDWTDVPVVSIGYSGHPPLHEDLPHRSYVFDGPGVAHYSKYARGDLHVGLGEKAAPMDLSNRHFTLSATDCFGYDALRSDPMYKHIPLLIRATPNGVIATFSASHARGYTSVGSEMDGMWGYYKVYRQDFGGLDEYVLIGKTLQEVVTIYADLVGHPLLVPRWSFGYLAGGMKYSMLDPERDSIRAYDALIDFAGKLVKHDIPCSGFQLSSGYTMSQDVLRTRNVFTWNRERFPDPQLFADDFHRGGIRLIANIKPYVLKNHPAYAQLEANGAFFTDPRTGKSGVARLWSSGGGTSGEGGHIDFTSEAGYAFWYNGVKELRKTGMDCMWNDNNEYLVPSDKWELALEHSAVTEGRTADSMNMARKDIGLWGRATQTELHGKCSHDALLEVFPDERPFVLTRSATAGTMRYACSTWSGDNVSSWDGMRGANAISLNAGICLLQCYGHDIGGFEGPQPSPELLLRWVQLGCHSPRFAINCYKTTQDSFVGDVIEPWMYPEITLHVRRAIKRRYEILPYLYNLMLKSHLTAVPPQRWTGWGYERDSEIWRSKILKDGETQYWLGDSLLIGGVYEPNVVEAEVYLPKRSHTDPGFLNTNAPHQFMPAGEWEKISSPWKGSIPILARIGGAVPVGKNVQVAAPGDKLNKARLPLDDYRGVEIFPPLREYSDRSTWYTNEWLEDDGISPPPARCARLVISYQASYGEVVIDVKLDIEEFVPPWLEHGLIVILPVGDGRQVLTKDESRVEPSRADEHGRRRFYICNSELRLSIDHLLISFGAAEYSHYRPTHEAESLLSFKNSSNHCTCCKNAASFANLASFLLISALTANPCSTPLYNEI</sequence>
<keyword evidence="9" id="KW-1185">Reference proteome</keyword>
<evidence type="ECO:0000256" key="2">
    <source>
        <dbReference type="ARBA" id="ARBA00007806"/>
    </source>
</evidence>
<dbReference type="SUPFAM" id="SSF74650">
    <property type="entry name" value="Galactose mutarotase-like"/>
    <property type="match status" value="1"/>
</dbReference>
<comment type="similarity">
    <text evidence="2 4">Belongs to the glycosyl hydrolase 31 family.</text>
</comment>
<name>A0A6G1KUB3_9PEZI</name>
<dbReference type="GO" id="GO:0005975">
    <property type="term" value="P:carbohydrate metabolic process"/>
    <property type="evidence" value="ECO:0007669"/>
    <property type="project" value="InterPro"/>
</dbReference>
<organism evidence="8 9">
    <name type="scientific">Teratosphaeria nubilosa</name>
    <dbReference type="NCBI Taxonomy" id="161662"/>
    <lineage>
        <taxon>Eukaryota</taxon>
        <taxon>Fungi</taxon>
        <taxon>Dikarya</taxon>
        <taxon>Ascomycota</taxon>
        <taxon>Pezizomycotina</taxon>
        <taxon>Dothideomycetes</taxon>
        <taxon>Dothideomycetidae</taxon>
        <taxon>Mycosphaerellales</taxon>
        <taxon>Teratosphaeriaceae</taxon>
        <taxon>Teratosphaeria</taxon>
    </lineage>
</organism>
<dbReference type="EMBL" id="ML995934">
    <property type="protein sequence ID" value="KAF2764205.1"/>
    <property type="molecule type" value="Genomic_DNA"/>
</dbReference>
<dbReference type="InterPro" id="IPR025887">
    <property type="entry name" value="Glyco_hydro_31_N_dom"/>
</dbReference>
<dbReference type="InterPro" id="IPR000322">
    <property type="entry name" value="Glyco_hydro_31_TIM"/>
</dbReference>
<dbReference type="InterPro" id="IPR017853">
    <property type="entry name" value="GH"/>
</dbReference>
<dbReference type="OrthoDB" id="1334205at2759"/>
<dbReference type="Gene3D" id="2.60.40.1760">
    <property type="entry name" value="glycosyl hydrolase (family 31)"/>
    <property type="match status" value="1"/>
</dbReference>
<dbReference type="CDD" id="cd14752">
    <property type="entry name" value="GH31_N"/>
    <property type="match status" value="1"/>
</dbReference>
<reference evidence="8" key="1">
    <citation type="journal article" date="2020" name="Stud. Mycol.">
        <title>101 Dothideomycetes genomes: a test case for predicting lifestyles and emergence of pathogens.</title>
        <authorList>
            <person name="Haridas S."/>
            <person name="Albert R."/>
            <person name="Binder M."/>
            <person name="Bloem J."/>
            <person name="Labutti K."/>
            <person name="Salamov A."/>
            <person name="Andreopoulos B."/>
            <person name="Baker S."/>
            <person name="Barry K."/>
            <person name="Bills G."/>
            <person name="Bluhm B."/>
            <person name="Cannon C."/>
            <person name="Castanera R."/>
            <person name="Culley D."/>
            <person name="Daum C."/>
            <person name="Ezra D."/>
            <person name="Gonzalez J."/>
            <person name="Henrissat B."/>
            <person name="Kuo A."/>
            <person name="Liang C."/>
            <person name="Lipzen A."/>
            <person name="Lutzoni F."/>
            <person name="Magnuson J."/>
            <person name="Mondo S."/>
            <person name="Nolan M."/>
            <person name="Ohm R."/>
            <person name="Pangilinan J."/>
            <person name="Park H.-J."/>
            <person name="Ramirez L."/>
            <person name="Alfaro M."/>
            <person name="Sun H."/>
            <person name="Tritt A."/>
            <person name="Yoshinaga Y."/>
            <person name="Zwiers L.-H."/>
            <person name="Turgeon B."/>
            <person name="Goodwin S."/>
            <person name="Spatafora J."/>
            <person name="Crous P."/>
            <person name="Grigoriev I."/>
        </authorList>
    </citation>
    <scope>NUCLEOTIDE SEQUENCE</scope>
    <source>
        <strain evidence="8">CBS 116005</strain>
    </source>
</reference>
<gene>
    <name evidence="8" type="ORF">EJ03DRAFT_346379</name>
</gene>
<comment type="catalytic activity">
    <reaction evidence="1">
        <text>Hydrolysis of terminal, non-reducing (1-&gt;4)-linked alpha-D-glucose residues with release of alpha-D-glucose.</text>
        <dbReference type="EC" id="3.2.1.20"/>
    </reaction>
</comment>
<evidence type="ECO:0000313" key="8">
    <source>
        <dbReference type="EMBL" id="KAF2764205.1"/>
    </source>
</evidence>
<dbReference type="InterPro" id="IPR011013">
    <property type="entry name" value="Gal_mutarotase_sf_dom"/>
</dbReference>
<feature type="domain" description="Glycosyl hydrolase family 31 C-terminal" evidence="7">
    <location>
        <begin position="628"/>
        <end position="722"/>
    </location>
</feature>
<accession>A0A6G1KUB3</accession>
<dbReference type="EC" id="3.2.1.20" evidence="3"/>
<dbReference type="GO" id="GO:0004558">
    <property type="term" value="F:alpha-1,4-glucosidase activity"/>
    <property type="evidence" value="ECO:0007669"/>
    <property type="project" value="UniProtKB-EC"/>
</dbReference>
<evidence type="ECO:0000256" key="4">
    <source>
        <dbReference type="RuleBase" id="RU361185"/>
    </source>
</evidence>
<dbReference type="Gene3D" id="3.20.20.80">
    <property type="entry name" value="Glycosidases"/>
    <property type="match status" value="1"/>
</dbReference>
<keyword evidence="4" id="KW-0378">Hydrolase</keyword>
<evidence type="ECO:0000259" key="7">
    <source>
        <dbReference type="Pfam" id="PF21365"/>
    </source>
</evidence>
<dbReference type="Pfam" id="PF01055">
    <property type="entry name" value="Glyco_hydro_31_2nd"/>
    <property type="match status" value="1"/>
</dbReference>
<dbReference type="InterPro" id="IPR048395">
    <property type="entry name" value="Glyco_hydro_31_C"/>
</dbReference>
<dbReference type="AlphaFoldDB" id="A0A6G1KUB3"/>
<protein>
    <recommendedName>
        <fullName evidence="3">alpha-glucosidase</fullName>
        <ecNumber evidence="3">3.2.1.20</ecNumber>
    </recommendedName>
</protein>
<proteinExistence type="inferred from homology"/>
<dbReference type="Proteomes" id="UP000799436">
    <property type="component" value="Unassembled WGS sequence"/>
</dbReference>
<evidence type="ECO:0000259" key="6">
    <source>
        <dbReference type="Pfam" id="PF13802"/>
    </source>
</evidence>
<evidence type="ECO:0000256" key="1">
    <source>
        <dbReference type="ARBA" id="ARBA00001657"/>
    </source>
</evidence>
<dbReference type="Pfam" id="PF13802">
    <property type="entry name" value="Gal_mutarotas_2"/>
    <property type="match status" value="1"/>
</dbReference>
<dbReference type="SUPFAM" id="SSF51445">
    <property type="entry name" value="(Trans)glycosidases"/>
    <property type="match status" value="1"/>
</dbReference>
<dbReference type="Pfam" id="PF21365">
    <property type="entry name" value="Glyco_hydro_31_3rd"/>
    <property type="match status" value="1"/>
</dbReference>
<evidence type="ECO:0000256" key="3">
    <source>
        <dbReference type="ARBA" id="ARBA00012741"/>
    </source>
</evidence>
<dbReference type="PANTHER" id="PTHR22762:SF165">
    <property type="entry name" value="PUTATIVE (AFU_ORTHOLOGUE AFUA_1G06560)-RELATED"/>
    <property type="match status" value="1"/>
</dbReference>
<dbReference type="GO" id="GO:0030246">
    <property type="term" value="F:carbohydrate binding"/>
    <property type="evidence" value="ECO:0007669"/>
    <property type="project" value="InterPro"/>
</dbReference>
<feature type="domain" description="Glycoside hydrolase family 31 TIM barrel" evidence="5">
    <location>
        <begin position="255"/>
        <end position="618"/>
    </location>
</feature>
<dbReference type="PANTHER" id="PTHR22762">
    <property type="entry name" value="ALPHA-GLUCOSIDASE"/>
    <property type="match status" value="1"/>
</dbReference>
<evidence type="ECO:0000313" key="9">
    <source>
        <dbReference type="Proteomes" id="UP000799436"/>
    </source>
</evidence>
<keyword evidence="4" id="KW-0326">Glycosidase</keyword>